<dbReference type="EMBL" id="WPOO01000022">
    <property type="protein sequence ID" value="MVN59634.1"/>
    <property type="molecule type" value="Genomic_DNA"/>
</dbReference>
<evidence type="ECO:0000256" key="3">
    <source>
        <dbReference type="ARBA" id="ARBA00023163"/>
    </source>
</evidence>
<feature type="transmembrane region" description="Helical" evidence="4">
    <location>
        <begin position="380"/>
        <end position="399"/>
    </location>
</feature>
<keyword evidence="4" id="KW-0472">Membrane</keyword>
<feature type="domain" description="HTH luxR-type" evidence="5">
    <location>
        <begin position="434"/>
        <end position="498"/>
    </location>
</feature>
<feature type="transmembrane region" description="Helical" evidence="4">
    <location>
        <begin position="104"/>
        <end position="125"/>
    </location>
</feature>
<dbReference type="GO" id="GO:0006355">
    <property type="term" value="P:regulation of DNA-templated transcription"/>
    <property type="evidence" value="ECO:0007669"/>
    <property type="project" value="InterPro"/>
</dbReference>
<evidence type="ECO:0000256" key="1">
    <source>
        <dbReference type="ARBA" id="ARBA00023015"/>
    </source>
</evidence>
<keyword evidence="1" id="KW-0805">Transcription regulation</keyword>
<feature type="transmembrane region" description="Helical" evidence="4">
    <location>
        <begin position="137"/>
        <end position="155"/>
    </location>
</feature>
<keyword evidence="7" id="KW-1185">Reference proteome</keyword>
<dbReference type="Proteomes" id="UP000488839">
    <property type="component" value="Unassembled WGS sequence"/>
</dbReference>
<evidence type="ECO:0000256" key="4">
    <source>
        <dbReference type="SAM" id="Phobius"/>
    </source>
</evidence>
<feature type="transmembrane region" description="Helical" evidence="4">
    <location>
        <begin position="347"/>
        <end position="368"/>
    </location>
</feature>
<feature type="transmembrane region" description="Helical" evidence="4">
    <location>
        <begin position="161"/>
        <end position="183"/>
    </location>
</feature>
<organism evidence="6 7">
    <name type="scientific">Adlercreutzia rubneri</name>
    <dbReference type="NCBI Taxonomy" id="2916441"/>
    <lineage>
        <taxon>Bacteria</taxon>
        <taxon>Bacillati</taxon>
        <taxon>Actinomycetota</taxon>
        <taxon>Coriobacteriia</taxon>
        <taxon>Eggerthellales</taxon>
        <taxon>Eggerthellaceae</taxon>
        <taxon>Adlercreutzia</taxon>
    </lineage>
</organism>
<evidence type="ECO:0000313" key="7">
    <source>
        <dbReference type="Proteomes" id="UP000488839"/>
    </source>
</evidence>
<evidence type="ECO:0000259" key="5">
    <source>
        <dbReference type="PROSITE" id="PS50043"/>
    </source>
</evidence>
<feature type="transmembrane region" description="Helical" evidence="4">
    <location>
        <begin position="45"/>
        <end position="65"/>
    </location>
</feature>
<dbReference type="PANTHER" id="PTHR44688:SF16">
    <property type="entry name" value="DNA-BINDING TRANSCRIPTIONAL ACTIVATOR DEVR_DOSR"/>
    <property type="match status" value="1"/>
</dbReference>
<dbReference type="InterPro" id="IPR000792">
    <property type="entry name" value="Tscrpt_reg_LuxR_C"/>
</dbReference>
<reference evidence="6 7" key="1">
    <citation type="submission" date="2019-11" db="EMBL/GenBank/DDBJ databases">
        <title>Whole genome shotgun sequencing (WGS) data from Adlercreutzia equolifaciens ResAG-91, Eggerthella lenta MRI-F36, MRI-F37, MRI-F40, ResAG-49, ResAG-88, ResAG-121, ResAG-145, and Gordonibacter sp. ResAG-5, ResAG-26, ResAG-43, ResAG-50, ResAG-59.</title>
        <authorList>
            <person name="Stoll D.A."/>
            <person name="Danylec N."/>
            <person name="Franz C.M.A.P."/>
            <person name="Huch M."/>
        </authorList>
    </citation>
    <scope>NUCLEOTIDE SEQUENCE [LARGE SCALE GENOMIC DNA]</scope>
    <source>
        <strain evidence="6 7">ResAG-91</strain>
    </source>
</reference>
<feature type="transmembrane region" description="Helical" evidence="4">
    <location>
        <begin position="7"/>
        <end position="25"/>
    </location>
</feature>
<name>A0A7K1T7N5_9ACTN</name>
<dbReference type="Gene3D" id="1.10.10.10">
    <property type="entry name" value="Winged helix-like DNA-binding domain superfamily/Winged helix DNA-binding domain"/>
    <property type="match status" value="1"/>
</dbReference>
<feature type="transmembrane region" description="Helical" evidence="4">
    <location>
        <begin position="223"/>
        <end position="243"/>
    </location>
</feature>
<feature type="transmembrane region" description="Helical" evidence="4">
    <location>
        <begin position="77"/>
        <end position="98"/>
    </location>
</feature>
<feature type="transmembrane region" description="Helical" evidence="4">
    <location>
        <begin position="284"/>
        <end position="303"/>
    </location>
</feature>
<dbReference type="SUPFAM" id="SSF46894">
    <property type="entry name" value="C-terminal effector domain of the bipartite response regulators"/>
    <property type="match status" value="1"/>
</dbReference>
<dbReference type="PROSITE" id="PS50043">
    <property type="entry name" value="HTH_LUXR_2"/>
    <property type="match status" value="1"/>
</dbReference>
<protein>
    <recommendedName>
        <fullName evidence="5">HTH luxR-type domain-containing protein</fullName>
    </recommendedName>
</protein>
<comment type="caution">
    <text evidence="6">The sequence shown here is derived from an EMBL/GenBank/DDBJ whole genome shotgun (WGS) entry which is preliminary data.</text>
</comment>
<accession>A0A7K1T7N5</accession>
<dbReference type="Pfam" id="PF00196">
    <property type="entry name" value="GerE"/>
    <property type="match status" value="1"/>
</dbReference>
<dbReference type="RefSeq" id="WP_157012969.1">
    <property type="nucleotide sequence ID" value="NZ_WPOO01000022.1"/>
</dbReference>
<dbReference type="SMART" id="SM00421">
    <property type="entry name" value="HTH_LUXR"/>
    <property type="match status" value="1"/>
</dbReference>
<evidence type="ECO:0000313" key="6">
    <source>
        <dbReference type="EMBL" id="MVN59634.1"/>
    </source>
</evidence>
<evidence type="ECO:0000256" key="2">
    <source>
        <dbReference type="ARBA" id="ARBA00023125"/>
    </source>
</evidence>
<dbReference type="CDD" id="cd06170">
    <property type="entry name" value="LuxR_C_like"/>
    <property type="match status" value="1"/>
</dbReference>
<feature type="transmembrane region" description="Helical" evidence="4">
    <location>
        <begin position="315"/>
        <end position="335"/>
    </location>
</feature>
<keyword evidence="4" id="KW-0812">Transmembrane</keyword>
<sequence>MPLSKYFRLEALTLIAFLATIPIYSPNHLLFETGVFDVPTFMAPFANTMLFSTLVLGTLAALASGRRCPERLLGRGWVVAGVAAYLTGYGLLIAAAALPGVGTGAVGALSGFLLAAGTVELAVLWGSYMAAYDLRQALLWCALSVGCAALVGLLLSSTTFGVGLIVFVVLVLASFPVPCLAAWKRPRGGARPGDLGGGAKAAGAASSVQEAAESPAPTRRARLASLASVSGMPLAGLMVFAFMMGARKFILFDVVNMELLGCALGAVVALPICLLRTSRPLTTLIYRMLVPAFALVLIVLNSFPGTTMPMFFAAWLTYVFYGAVAILALASLAAVAHAREFSAGSVFGTAVAAFALFSLLGLGCAPTAPFQEEGGGPALLVVSTFYFVGVIAAALWGFWRAGAGERAADDGLGARDAGAGADAPAQSVQARCEALADEAGLTPREREILGYLGRGHGIAFVAATLVISESTVRTHVKSIYKKLGVNGREELLAKVDEG</sequence>
<dbReference type="PRINTS" id="PR00038">
    <property type="entry name" value="HTHLUXR"/>
</dbReference>
<dbReference type="PANTHER" id="PTHR44688">
    <property type="entry name" value="DNA-BINDING TRANSCRIPTIONAL ACTIVATOR DEVR_DOSR"/>
    <property type="match status" value="1"/>
</dbReference>
<gene>
    <name evidence="6" type="ORF">GO707_10415</name>
</gene>
<keyword evidence="2" id="KW-0238">DNA-binding</keyword>
<dbReference type="AlphaFoldDB" id="A0A7K1T7N5"/>
<keyword evidence="4" id="KW-1133">Transmembrane helix</keyword>
<dbReference type="InterPro" id="IPR036388">
    <property type="entry name" value="WH-like_DNA-bd_sf"/>
</dbReference>
<keyword evidence="3" id="KW-0804">Transcription</keyword>
<proteinExistence type="predicted"/>
<feature type="transmembrane region" description="Helical" evidence="4">
    <location>
        <begin position="249"/>
        <end position="272"/>
    </location>
</feature>
<dbReference type="GO" id="GO:0003677">
    <property type="term" value="F:DNA binding"/>
    <property type="evidence" value="ECO:0007669"/>
    <property type="project" value="UniProtKB-KW"/>
</dbReference>
<dbReference type="InterPro" id="IPR016032">
    <property type="entry name" value="Sig_transdc_resp-reg_C-effctor"/>
</dbReference>